<dbReference type="HOGENOM" id="CLU_1415732_0_0_1"/>
<name>M2YK17_PSEFD</name>
<dbReference type="VEuPathDB" id="FungiDB:MYCFIDRAFT_212634"/>
<evidence type="ECO:0000313" key="1">
    <source>
        <dbReference type="EMBL" id="EME78105.1"/>
    </source>
</evidence>
<dbReference type="Proteomes" id="UP000016932">
    <property type="component" value="Unassembled WGS sequence"/>
</dbReference>
<reference evidence="1 2" key="1">
    <citation type="journal article" date="2012" name="PLoS Pathog.">
        <title>Diverse lifestyles and strategies of plant pathogenesis encoded in the genomes of eighteen Dothideomycetes fungi.</title>
        <authorList>
            <person name="Ohm R.A."/>
            <person name="Feau N."/>
            <person name="Henrissat B."/>
            <person name="Schoch C.L."/>
            <person name="Horwitz B.A."/>
            <person name="Barry K.W."/>
            <person name="Condon B.J."/>
            <person name="Copeland A.C."/>
            <person name="Dhillon B."/>
            <person name="Glaser F."/>
            <person name="Hesse C.N."/>
            <person name="Kosti I."/>
            <person name="LaButti K."/>
            <person name="Lindquist E.A."/>
            <person name="Lucas S."/>
            <person name="Salamov A.A."/>
            <person name="Bradshaw R.E."/>
            <person name="Ciuffetti L."/>
            <person name="Hamelin R.C."/>
            <person name="Kema G.H.J."/>
            <person name="Lawrence C."/>
            <person name="Scott J.A."/>
            <person name="Spatafora J.W."/>
            <person name="Turgeon B.G."/>
            <person name="de Wit P.J.G.M."/>
            <person name="Zhong S."/>
            <person name="Goodwin S.B."/>
            <person name="Grigoriev I.V."/>
        </authorList>
    </citation>
    <scope>NUCLEOTIDE SEQUENCE [LARGE SCALE GENOMIC DNA]</scope>
    <source>
        <strain evidence="1 2">CIRAD86</strain>
    </source>
</reference>
<evidence type="ECO:0000313" key="2">
    <source>
        <dbReference type="Proteomes" id="UP000016932"/>
    </source>
</evidence>
<dbReference type="RefSeq" id="XP_007931799.1">
    <property type="nucleotide sequence ID" value="XM_007933608.1"/>
</dbReference>
<dbReference type="KEGG" id="pfj:MYCFIDRAFT_212634"/>
<dbReference type="AlphaFoldDB" id="M2YK17"/>
<proteinExistence type="predicted"/>
<dbReference type="eggNOG" id="ENOG502R2TW">
    <property type="taxonomic scope" value="Eukaryota"/>
</dbReference>
<organism evidence="1 2">
    <name type="scientific">Pseudocercospora fijiensis (strain CIRAD86)</name>
    <name type="common">Black leaf streak disease fungus</name>
    <name type="synonym">Mycosphaerella fijiensis</name>
    <dbReference type="NCBI Taxonomy" id="383855"/>
    <lineage>
        <taxon>Eukaryota</taxon>
        <taxon>Fungi</taxon>
        <taxon>Dikarya</taxon>
        <taxon>Ascomycota</taxon>
        <taxon>Pezizomycotina</taxon>
        <taxon>Dothideomycetes</taxon>
        <taxon>Dothideomycetidae</taxon>
        <taxon>Mycosphaerellales</taxon>
        <taxon>Mycosphaerellaceae</taxon>
        <taxon>Pseudocercospora</taxon>
    </lineage>
</organism>
<keyword evidence="2" id="KW-1185">Reference proteome</keyword>
<dbReference type="OrthoDB" id="77878at2759"/>
<protein>
    <submittedName>
        <fullName evidence="1">Uncharacterized protein</fullName>
    </submittedName>
</protein>
<accession>M2YK17</accession>
<dbReference type="STRING" id="383855.M2YK17"/>
<gene>
    <name evidence="1" type="ORF">MYCFIDRAFT_212634</name>
</gene>
<dbReference type="GeneID" id="19337774"/>
<dbReference type="EMBL" id="KB446564">
    <property type="protein sequence ID" value="EME78105.1"/>
    <property type="molecule type" value="Genomic_DNA"/>
</dbReference>
<sequence>MIGPDVVVLAAWPGASRDEIEVYTNAYRRRYPGAKMETLAGTTRDASTISTHENGDIRWLGANESVLIHMFGHDAAERVCGFLRAFYTQTGRAMNVQQLIYDSAPQSFLATTFWQPYQFLVSACYLLCAPILGADSLYDDQTWTRHDLEASCLLPATVRRCYSPNVCEFGDSAMAMEAGMSNVTHSSSGIPV</sequence>